<dbReference type="AlphaFoldDB" id="A0A2M7R864"/>
<dbReference type="NCBIfam" id="TIGR04256">
    <property type="entry name" value="GxxExxY"/>
    <property type="match status" value="1"/>
</dbReference>
<dbReference type="EMBL" id="PFLX01000040">
    <property type="protein sequence ID" value="PIY90792.1"/>
    <property type="molecule type" value="Genomic_DNA"/>
</dbReference>
<evidence type="ECO:0000313" key="2">
    <source>
        <dbReference type="Proteomes" id="UP000230055"/>
    </source>
</evidence>
<dbReference type="Pfam" id="PF13366">
    <property type="entry name" value="PDDEXK_3"/>
    <property type="match status" value="1"/>
</dbReference>
<sequence length="140" mass="16662">MSKKLVKDFLYPIETYLIRKACFKVWKEFGGAFKEKIIERALTEELINLGLEVVNQKSIDIYYHGKKIGAYIPDKIVNDKILLEIKCKTFLTKEDERQFWLYLKGSKYKIGLLINFGSEKLEIKRRIYDKAREKFSVNQR</sequence>
<protein>
    <submittedName>
        <fullName evidence="1">GxxExxY protein</fullName>
    </submittedName>
</protein>
<name>A0A2M7R864_9BACT</name>
<comment type="caution">
    <text evidence="1">The sequence shown here is derived from an EMBL/GenBank/DDBJ whole genome shotgun (WGS) entry which is preliminary data.</text>
</comment>
<evidence type="ECO:0000313" key="1">
    <source>
        <dbReference type="EMBL" id="PIY90792.1"/>
    </source>
</evidence>
<dbReference type="InterPro" id="IPR026350">
    <property type="entry name" value="GxxExxY"/>
</dbReference>
<reference evidence="2" key="1">
    <citation type="submission" date="2017-09" db="EMBL/GenBank/DDBJ databases">
        <title>Depth-based differentiation of microbial function through sediment-hosted aquifers and enrichment of novel symbionts in the deep terrestrial subsurface.</title>
        <authorList>
            <person name="Probst A.J."/>
            <person name="Ladd B."/>
            <person name="Jarett J.K."/>
            <person name="Geller-Mcgrath D.E."/>
            <person name="Sieber C.M.K."/>
            <person name="Emerson J.B."/>
            <person name="Anantharaman K."/>
            <person name="Thomas B.C."/>
            <person name="Malmstrom R."/>
            <person name="Stieglmeier M."/>
            <person name="Klingl A."/>
            <person name="Woyke T."/>
            <person name="Ryan C.M."/>
            <person name="Banfield J.F."/>
        </authorList>
    </citation>
    <scope>NUCLEOTIDE SEQUENCE [LARGE SCALE GENOMIC DNA]</scope>
</reference>
<proteinExistence type="predicted"/>
<gene>
    <name evidence="1" type="ORF">COY72_01605</name>
</gene>
<organism evidence="1 2">
    <name type="scientific">Candidatus Nealsonbacteria bacterium CG_4_10_14_0_8_um_filter_35_10</name>
    <dbReference type="NCBI Taxonomy" id="1974683"/>
    <lineage>
        <taxon>Bacteria</taxon>
        <taxon>Candidatus Nealsoniibacteriota</taxon>
    </lineage>
</organism>
<dbReference type="Proteomes" id="UP000230055">
    <property type="component" value="Unassembled WGS sequence"/>
</dbReference>
<accession>A0A2M7R864</accession>